<dbReference type="PIRSF" id="PIRSF001619">
    <property type="entry name" value="Biotin_synth"/>
    <property type="match status" value="1"/>
</dbReference>
<evidence type="ECO:0000256" key="5">
    <source>
        <dbReference type="ARBA" id="ARBA00022679"/>
    </source>
</evidence>
<dbReference type="InterPro" id="IPR006638">
    <property type="entry name" value="Elp3/MiaA/NifB-like_rSAM"/>
</dbReference>
<feature type="domain" description="Radical SAM core" evidence="15">
    <location>
        <begin position="44"/>
        <end position="263"/>
    </location>
</feature>
<dbReference type="OrthoDB" id="9786826at2"/>
<keyword evidence="10 13" id="KW-0408">Iron</keyword>
<evidence type="ECO:0000256" key="3">
    <source>
        <dbReference type="ARBA" id="ARBA00012236"/>
    </source>
</evidence>
<dbReference type="SMART" id="SM00729">
    <property type="entry name" value="Elp3"/>
    <property type="match status" value="1"/>
</dbReference>
<dbReference type="AlphaFoldDB" id="A0A1M6DUM6"/>
<dbReference type="STRING" id="185007.SAMN02910350_02204"/>
<dbReference type="SFLD" id="SFLDS00029">
    <property type="entry name" value="Radical_SAM"/>
    <property type="match status" value="1"/>
</dbReference>
<keyword evidence="6 13" id="KW-0949">S-adenosyl-L-methionine</keyword>
<comment type="catalytic activity">
    <reaction evidence="12 13">
        <text>(4R,5S)-dethiobiotin + (sulfur carrier)-SH + 2 reduced [2Fe-2S]-[ferredoxin] + 2 S-adenosyl-L-methionine = (sulfur carrier)-H + biotin + 2 5'-deoxyadenosine + 2 L-methionine + 2 oxidized [2Fe-2S]-[ferredoxin]</text>
        <dbReference type="Rhea" id="RHEA:22060"/>
        <dbReference type="Rhea" id="RHEA-COMP:10000"/>
        <dbReference type="Rhea" id="RHEA-COMP:10001"/>
        <dbReference type="Rhea" id="RHEA-COMP:14737"/>
        <dbReference type="Rhea" id="RHEA-COMP:14739"/>
        <dbReference type="ChEBI" id="CHEBI:17319"/>
        <dbReference type="ChEBI" id="CHEBI:29917"/>
        <dbReference type="ChEBI" id="CHEBI:33737"/>
        <dbReference type="ChEBI" id="CHEBI:33738"/>
        <dbReference type="ChEBI" id="CHEBI:57586"/>
        <dbReference type="ChEBI" id="CHEBI:57844"/>
        <dbReference type="ChEBI" id="CHEBI:59789"/>
        <dbReference type="ChEBI" id="CHEBI:64428"/>
        <dbReference type="ChEBI" id="CHEBI:149473"/>
        <dbReference type="EC" id="2.8.1.6"/>
    </reaction>
</comment>
<dbReference type="Pfam" id="PF06968">
    <property type="entry name" value="BATS"/>
    <property type="match status" value="1"/>
</dbReference>
<dbReference type="SFLD" id="SFLDG01278">
    <property type="entry name" value="biotin_synthase_like"/>
    <property type="match status" value="1"/>
</dbReference>
<comment type="cofactor">
    <cofactor evidence="14">
        <name>[2Fe-2S] cluster</name>
        <dbReference type="ChEBI" id="CHEBI:190135"/>
    </cofactor>
    <text evidence="14">Binds 1 [2Fe-2S] cluster. The cluster is coordinated with 3 cysteines and 1 arginine.</text>
</comment>
<feature type="binding site" evidence="13 14">
    <location>
        <position position="197"/>
    </location>
    <ligand>
        <name>[2Fe-2S] cluster</name>
        <dbReference type="ChEBI" id="CHEBI:190135"/>
    </ligand>
</feature>
<dbReference type="SMART" id="SM00876">
    <property type="entry name" value="BATS"/>
    <property type="match status" value="1"/>
</dbReference>
<evidence type="ECO:0000313" key="16">
    <source>
        <dbReference type="EMBL" id="SHI76875.1"/>
    </source>
</evidence>
<comment type="cofactor">
    <cofactor evidence="13 14">
        <name>[4Fe-4S] cluster</name>
        <dbReference type="ChEBI" id="CHEBI:49883"/>
    </cofactor>
    <text evidence="13 14">Binds 1 [4Fe-4S] cluster. The cluster is coordinated with 3 cysteines and an exchangeable S-adenosyl-L-methionine.</text>
</comment>
<feature type="binding site" evidence="13 14">
    <location>
        <position position="68"/>
    </location>
    <ligand>
        <name>[4Fe-4S] cluster</name>
        <dbReference type="ChEBI" id="CHEBI:49883"/>
        <note>4Fe-4S-S-AdoMet</note>
    </ligand>
</feature>
<dbReference type="InterPro" id="IPR058240">
    <property type="entry name" value="rSAM_sf"/>
</dbReference>
<dbReference type="SUPFAM" id="SSF102114">
    <property type="entry name" value="Radical SAM enzymes"/>
    <property type="match status" value="1"/>
</dbReference>
<evidence type="ECO:0000256" key="7">
    <source>
        <dbReference type="ARBA" id="ARBA00022714"/>
    </source>
</evidence>
<feature type="binding site" evidence="13 14">
    <location>
        <position position="65"/>
    </location>
    <ligand>
        <name>[4Fe-4S] cluster</name>
        <dbReference type="ChEBI" id="CHEBI:49883"/>
        <note>4Fe-4S-S-AdoMet</note>
    </ligand>
</feature>
<evidence type="ECO:0000256" key="12">
    <source>
        <dbReference type="ARBA" id="ARBA00051157"/>
    </source>
</evidence>
<dbReference type="UniPathway" id="UPA00078">
    <property type="reaction ID" value="UER00162"/>
</dbReference>
<dbReference type="GO" id="GO:0051539">
    <property type="term" value="F:4 iron, 4 sulfur cluster binding"/>
    <property type="evidence" value="ECO:0007669"/>
    <property type="project" value="UniProtKB-KW"/>
</dbReference>
<evidence type="ECO:0000256" key="1">
    <source>
        <dbReference type="ARBA" id="ARBA00004942"/>
    </source>
</evidence>
<feature type="binding site" evidence="13 14">
    <location>
        <position position="137"/>
    </location>
    <ligand>
        <name>[2Fe-2S] cluster</name>
        <dbReference type="ChEBI" id="CHEBI:190135"/>
    </ligand>
</feature>
<comment type="cofactor">
    <cofactor evidence="13">
        <name>[2Fe-2S] cluster</name>
        <dbReference type="ChEBI" id="CHEBI:190135"/>
    </cofactor>
    <text evidence="13">Binds 1 [2Fe-2S] cluster. The cluster is coordinated with 3 cysteines and 1 arginine.</text>
</comment>
<evidence type="ECO:0000256" key="13">
    <source>
        <dbReference type="HAMAP-Rule" id="MF_01694"/>
    </source>
</evidence>
<protein>
    <recommendedName>
        <fullName evidence="3 13">Biotin synthase</fullName>
        <ecNumber evidence="3 13">2.8.1.6</ecNumber>
    </recommendedName>
</protein>
<keyword evidence="17" id="KW-1185">Reference proteome</keyword>
<evidence type="ECO:0000256" key="11">
    <source>
        <dbReference type="ARBA" id="ARBA00023014"/>
    </source>
</evidence>
<comment type="pathway">
    <text evidence="1 13">Cofactor biosynthesis; biotin biosynthesis; biotin from 7,8-diaminononanoate: step 2/2.</text>
</comment>
<proteinExistence type="inferred from homology"/>
<dbReference type="InterPro" id="IPR010722">
    <property type="entry name" value="BATS_dom"/>
</dbReference>
<accession>A0A1M6DUM6</accession>
<evidence type="ECO:0000256" key="14">
    <source>
        <dbReference type="PIRSR" id="PIRSR001619-1"/>
    </source>
</evidence>
<keyword evidence="11 13" id="KW-0411">Iron-sulfur</keyword>
<dbReference type="InterPro" id="IPR024177">
    <property type="entry name" value="Biotin_synthase"/>
</dbReference>
<keyword evidence="9 13" id="KW-0093">Biotin biosynthesis</keyword>
<dbReference type="InterPro" id="IPR002684">
    <property type="entry name" value="Biotin_synth/BioAB"/>
</dbReference>
<dbReference type="EMBL" id="FQYQ01000005">
    <property type="protein sequence ID" value="SHI76875.1"/>
    <property type="molecule type" value="Genomic_DNA"/>
</dbReference>
<sequence>MDIKELTQRIIEGGSITREEALELVEAPLEELCSGADELRRHFNGDVFDMCAIMSVKGGRCSENCKFCAQSSCSKADIDTFEVRDADYVAADAKAHSGKGIAHYCQVSSGRRLNKSEVAQICENVKRIVAETDMAPCISLGLIDKEDLLALKAAGVQRVHNNIETSPEYFKKVCSTHTTDEKIEYMKLVHEVGLELCSGGIFGIGETWSDRIDMAFALVEIQPDSVPINMLKPIKGTPMEDRDRLSKDEVRRIIAIFKYILPKASIRFAAGRDYLDDTGIACFKGGSNATITGNMLTVKGISIEEDLQTIERLGYSLYRKEPKIYRQI</sequence>
<comment type="similarity">
    <text evidence="2 13">Belongs to the radical SAM superfamily. Biotin synthase family.</text>
</comment>
<feature type="binding site" evidence="13 14">
    <location>
        <position position="105"/>
    </location>
    <ligand>
        <name>[2Fe-2S] cluster</name>
        <dbReference type="ChEBI" id="CHEBI:190135"/>
    </ligand>
</feature>
<dbReference type="GO" id="GO:0051537">
    <property type="term" value="F:2 iron, 2 sulfur cluster binding"/>
    <property type="evidence" value="ECO:0007669"/>
    <property type="project" value="UniProtKB-KW"/>
</dbReference>
<dbReference type="HAMAP" id="MF_01694">
    <property type="entry name" value="BioB"/>
    <property type="match status" value="1"/>
</dbReference>
<evidence type="ECO:0000256" key="9">
    <source>
        <dbReference type="ARBA" id="ARBA00022756"/>
    </source>
</evidence>
<dbReference type="EC" id="2.8.1.6" evidence="3 13"/>
<reference evidence="16 17" key="1">
    <citation type="submission" date="2016-11" db="EMBL/GenBank/DDBJ databases">
        <authorList>
            <person name="Jaros S."/>
            <person name="Januszkiewicz K."/>
            <person name="Wedrychowicz H."/>
        </authorList>
    </citation>
    <scope>NUCLEOTIDE SEQUENCE [LARGE SCALE GENOMIC DNA]</scope>
    <source>
        <strain evidence="16 17">DSM 14809</strain>
    </source>
</reference>
<keyword evidence="4 13" id="KW-0004">4Fe-4S</keyword>
<keyword evidence="7 13" id="KW-0001">2Fe-2S</keyword>
<evidence type="ECO:0000256" key="10">
    <source>
        <dbReference type="ARBA" id="ARBA00023004"/>
    </source>
</evidence>
<dbReference type="GO" id="GO:0009102">
    <property type="term" value="P:biotin biosynthetic process"/>
    <property type="evidence" value="ECO:0007669"/>
    <property type="project" value="UniProtKB-UniRule"/>
</dbReference>
<evidence type="ECO:0000259" key="15">
    <source>
        <dbReference type="PROSITE" id="PS51918"/>
    </source>
</evidence>
<keyword evidence="8 13" id="KW-0479">Metal-binding</keyword>
<dbReference type="PANTHER" id="PTHR22976:SF2">
    <property type="entry name" value="BIOTIN SYNTHASE, MITOCHONDRIAL"/>
    <property type="match status" value="1"/>
</dbReference>
<feature type="binding site" evidence="13 14">
    <location>
        <position position="61"/>
    </location>
    <ligand>
        <name>[4Fe-4S] cluster</name>
        <dbReference type="ChEBI" id="CHEBI:49883"/>
        <note>4Fe-4S-S-AdoMet</note>
    </ligand>
</feature>
<keyword evidence="5 13" id="KW-0808">Transferase</keyword>
<dbReference type="InterPro" id="IPR007197">
    <property type="entry name" value="rSAM"/>
</dbReference>
<dbReference type="Gene3D" id="3.20.20.70">
    <property type="entry name" value="Aldolase class I"/>
    <property type="match status" value="1"/>
</dbReference>
<comment type="subunit">
    <text evidence="13">Homodimer.</text>
</comment>
<evidence type="ECO:0000313" key="17">
    <source>
        <dbReference type="Proteomes" id="UP000184185"/>
    </source>
</evidence>
<dbReference type="PANTHER" id="PTHR22976">
    <property type="entry name" value="BIOTIN SYNTHASE"/>
    <property type="match status" value="1"/>
</dbReference>
<organism evidence="16 17">
    <name type="scientific">Pseudobutyrivibrio xylanivorans DSM 14809</name>
    <dbReference type="NCBI Taxonomy" id="1123012"/>
    <lineage>
        <taxon>Bacteria</taxon>
        <taxon>Bacillati</taxon>
        <taxon>Bacillota</taxon>
        <taxon>Clostridia</taxon>
        <taxon>Lachnospirales</taxon>
        <taxon>Lachnospiraceae</taxon>
        <taxon>Pseudobutyrivibrio</taxon>
    </lineage>
</organism>
<dbReference type="RefSeq" id="WP_072913647.1">
    <property type="nucleotide sequence ID" value="NZ_FQYQ01000005.1"/>
</dbReference>
<evidence type="ECO:0000256" key="6">
    <source>
        <dbReference type="ARBA" id="ARBA00022691"/>
    </source>
</evidence>
<dbReference type="GO" id="GO:0004076">
    <property type="term" value="F:biotin synthase activity"/>
    <property type="evidence" value="ECO:0007669"/>
    <property type="project" value="UniProtKB-UniRule"/>
</dbReference>
<dbReference type="InterPro" id="IPR013785">
    <property type="entry name" value="Aldolase_TIM"/>
</dbReference>
<dbReference type="Proteomes" id="UP000184185">
    <property type="component" value="Unassembled WGS sequence"/>
</dbReference>
<dbReference type="CDD" id="cd01335">
    <property type="entry name" value="Radical_SAM"/>
    <property type="match status" value="1"/>
</dbReference>
<dbReference type="PROSITE" id="PS51918">
    <property type="entry name" value="RADICAL_SAM"/>
    <property type="match status" value="1"/>
</dbReference>
<dbReference type="Pfam" id="PF04055">
    <property type="entry name" value="Radical_SAM"/>
    <property type="match status" value="1"/>
</dbReference>
<name>A0A1M6DUM6_PSEXY</name>
<evidence type="ECO:0000256" key="2">
    <source>
        <dbReference type="ARBA" id="ARBA00010765"/>
    </source>
</evidence>
<dbReference type="NCBIfam" id="TIGR00433">
    <property type="entry name" value="bioB"/>
    <property type="match status" value="1"/>
</dbReference>
<comment type="function">
    <text evidence="13">Catalyzes the conversion of dethiobiotin (DTB) to biotin by the insertion of a sulfur atom into dethiobiotin via a radical-based mechanism.</text>
</comment>
<gene>
    <name evidence="13" type="primary">bioB</name>
    <name evidence="16" type="ORF">SAMN02745725_01036</name>
</gene>
<evidence type="ECO:0000256" key="4">
    <source>
        <dbReference type="ARBA" id="ARBA00022485"/>
    </source>
</evidence>
<dbReference type="SFLD" id="SFLDG01060">
    <property type="entry name" value="BATS_domain_containing"/>
    <property type="match status" value="1"/>
</dbReference>
<evidence type="ECO:0000256" key="8">
    <source>
        <dbReference type="ARBA" id="ARBA00022723"/>
    </source>
</evidence>
<dbReference type="GO" id="GO:0005506">
    <property type="term" value="F:iron ion binding"/>
    <property type="evidence" value="ECO:0007669"/>
    <property type="project" value="UniProtKB-UniRule"/>
</dbReference>
<feature type="binding site" evidence="13 14">
    <location>
        <position position="267"/>
    </location>
    <ligand>
        <name>[2Fe-2S] cluster</name>
        <dbReference type="ChEBI" id="CHEBI:190135"/>
    </ligand>
</feature>